<proteinExistence type="inferred from homology"/>
<keyword evidence="3" id="KW-0238">DNA-binding</keyword>
<feature type="region of interest" description="Disordered" evidence="8">
    <location>
        <begin position="1"/>
        <end position="49"/>
    </location>
</feature>
<evidence type="ECO:0000256" key="5">
    <source>
        <dbReference type="ARBA" id="ARBA00023242"/>
    </source>
</evidence>
<dbReference type="GO" id="GO:0043565">
    <property type="term" value="F:sequence-specific DNA binding"/>
    <property type="evidence" value="ECO:0007669"/>
    <property type="project" value="InterPro"/>
</dbReference>
<evidence type="ECO:0000313" key="10">
    <source>
        <dbReference type="EMBL" id="CAE0449147.1"/>
    </source>
</evidence>
<sequence length="349" mass="39687">MEGSAMKTKQSVKGPEDDTLFKRKASGSSSVSSTDGDTTPRTGEDNGDKKKKLVKLEPIFFKLTDKLDKEAVNDYRLKYREFRQGKAFGAHGEIGNETIVASDPVDTIVPPFVAKLTSMLTNSMYSEYVDWSEDGKNVVVKKVAEFSSAILPKYFKHKNFTSFLRQLNMYGFHTARQGKNWREFRNDLFQRDLPKDHCRIKRRKGDDKTGIPNGKGVETKLKKRRKLNDEEQATISQLSTALERSNERVTALEAQILQMHKILEKVQMKVSMLRDTSGKKKPAKKRKAAIQTPSGSPSVADDLDPLSRGFSDFLDNDHDMMHHPKPLRRTSTDSSVYNEPNFYDSAYFN</sequence>
<evidence type="ECO:0000256" key="8">
    <source>
        <dbReference type="SAM" id="MobiDB-lite"/>
    </source>
</evidence>
<keyword evidence="5" id="KW-0539">Nucleus</keyword>
<dbReference type="Pfam" id="PF00447">
    <property type="entry name" value="HSF_DNA-bind"/>
    <property type="match status" value="1"/>
</dbReference>
<keyword evidence="4" id="KW-0804">Transcription</keyword>
<dbReference type="GO" id="GO:0005634">
    <property type="term" value="C:nucleus"/>
    <property type="evidence" value="ECO:0007669"/>
    <property type="project" value="UniProtKB-SubCell"/>
</dbReference>
<feature type="coiled-coil region" evidence="7">
    <location>
        <begin position="228"/>
        <end position="255"/>
    </location>
</feature>
<dbReference type="InterPro" id="IPR036390">
    <property type="entry name" value="WH_DNA-bd_sf"/>
</dbReference>
<dbReference type="PANTHER" id="PTHR10015">
    <property type="entry name" value="HEAT SHOCK TRANSCRIPTION FACTOR"/>
    <property type="match status" value="1"/>
</dbReference>
<dbReference type="Gene3D" id="1.10.10.10">
    <property type="entry name" value="Winged helix-like DNA-binding domain superfamily/Winged helix DNA-binding domain"/>
    <property type="match status" value="1"/>
</dbReference>
<evidence type="ECO:0000256" key="7">
    <source>
        <dbReference type="SAM" id="Coils"/>
    </source>
</evidence>
<organism evidence="10">
    <name type="scientific">Aplanochytrium stocchinoi</name>
    <dbReference type="NCBI Taxonomy" id="215587"/>
    <lineage>
        <taxon>Eukaryota</taxon>
        <taxon>Sar</taxon>
        <taxon>Stramenopiles</taxon>
        <taxon>Bigyra</taxon>
        <taxon>Labyrinthulomycetes</taxon>
        <taxon>Thraustochytrida</taxon>
        <taxon>Thraustochytriidae</taxon>
        <taxon>Aplanochytrium</taxon>
    </lineage>
</organism>
<feature type="domain" description="HSF-type DNA-binding" evidence="9">
    <location>
        <begin position="108"/>
        <end position="203"/>
    </location>
</feature>
<dbReference type="AlphaFoldDB" id="A0A7S3PSY8"/>
<feature type="region of interest" description="Disordered" evidence="8">
    <location>
        <begin position="315"/>
        <end position="334"/>
    </location>
</feature>
<gene>
    <name evidence="10" type="ORF">ASTO00021_LOCUS19118</name>
</gene>
<keyword evidence="2" id="KW-0805">Transcription regulation</keyword>
<dbReference type="EMBL" id="HBIN01027346">
    <property type="protein sequence ID" value="CAE0449147.1"/>
    <property type="molecule type" value="Transcribed_RNA"/>
</dbReference>
<feature type="compositionally biased region" description="Low complexity" evidence="8">
    <location>
        <begin position="26"/>
        <end position="39"/>
    </location>
</feature>
<dbReference type="SMART" id="SM00415">
    <property type="entry name" value="HSF"/>
    <property type="match status" value="1"/>
</dbReference>
<evidence type="ECO:0000256" key="1">
    <source>
        <dbReference type="ARBA" id="ARBA00004123"/>
    </source>
</evidence>
<keyword evidence="7" id="KW-0175">Coiled coil</keyword>
<dbReference type="PRINTS" id="PR00056">
    <property type="entry name" value="HSFDOMAIN"/>
</dbReference>
<accession>A0A7S3PSY8</accession>
<evidence type="ECO:0000259" key="9">
    <source>
        <dbReference type="SMART" id="SM00415"/>
    </source>
</evidence>
<evidence type="ECO:0000256" key="4">
    <source>
        <dbReference type="ARBA" id="ARBA00023163"/>
    </source>
</evidence>
<protein>
    <recommendedName>
        <fullName evidence="9">HSF-type DNA-binding domain-containing protein</fullName>
    </recommendedName>
</protein>
<dbReference type="SUPFAM" id="SSF46785">
    <property type="entry name" value="Winged helix' DNA-binding domain"/>
    <property type="match status" value="1"/>
</dbReference>
<dbReference type="GO" id="GO:0003700">
    <property type="term" value="F:DNA-binding transcription factor activity"/>
    <property type="evidence" value="ECO:0007669"/>
    <property type="project" value="InterPro"/>
</dbReference>
<reference evidence="10" key="1">
    <citation type="submission" date="2021-01" db="EMBL/GenBank/DDBJ databases">
        <authorList>
            <person name="Corre E."/>
            <person name="Pelletier E."/>
            <person name="Niang G."/>
            <person name="Scheremetjew M."/>
            <person name="Finn R."/>
            <person name="Kale V."/>
            <person name="Holt S."/>
            <person name="Cochrane G."/>
            <person name="Meng A."/>
            <person name="Brown T."/>
            <person name="Cohen L."/>
        </authorList>
    </citation>
    <scope>NUCLEOTIDE SEQUENCE</scope>
    <source>
        <strain evidence="10">GSBS06</strain>
    </source>
</reference>
<comment type="similarity">
    <text evidence="6">Belongs to the HSF family.</text>
</comment>
<evidence type="ECO:0000256" key="6">
    <source>
        <dbReference type="RuleBase" id="RU004020"/>
    </source>
</evidence>
<name>A0A7S3PSY8_9STRA</name>
<evidence type="ECO:0000256" key="2">
    <source>
        <dbReference type="ARBA" id="ARBA00023015"/>
    </source>
</evidence>
<dbReference type="InterPro" id="IPR000232">
    <property type="entry name" value="HSF_DNA-bd"/>
</dbReference>
<dbReference type="FunFam" id="1.10.10.10:FF:000027">
    <property type="entry name" value="Heat shock transcription factor 1"/>
    <property type="match status" value="1"/>
</dbReference>
<dbReference type="InterPro" id="IPR036388">
    <property type="entry name" value="WH-like_DNA-bd_sf"/>
</dbReference>
<dbReference type="PANTHER" id="PTHR10015:SF427">
    <property type="entry name" value="HEAT SHOCK FACTOR PROTEIN"/>
    <property type="match status" value="1"/>
</dbReference>
<evidence type="ECO:0000256" key="3">
    <source>
        <dbReference type="ARBA" id="ARBA00023125"/>
    </source>
</evidence>
<comment type="subcellular location">
    <subcellularLocation>
        <location evidence="1">Nucleus</location>
    </subcellularLocation>
</comment>
<feature type="region of interest" description="Disordered" evidence="8">
    <location>
        <begin position="273"/>
        <end position="305"/>
    </location>
</feature>
<feature type="compositionally biased region" description="Basic residues" evidence="8">
    <location>
        <begin position="279"/>
        <end position="288"/>
    </location>
</feature>